<comment type="caution">
    <text evidence="5">Lacks conserved residue(s) required for the propagation of feature annotation.</text>
</comment>
<dbReference type="GO" id="GO:0003723">
    <property type="term" value="F:RNA binding"/>
    <property type="evidence" value="ECO:0007669"/>
    <property type="project" value="UniProtKB-UniRule"/>
</dbReference>
<dbReference type="CDD" id="cd02440">
    <property type="entry name" value="AdoMet_MTases"/>
    <property type="match status" value="1"/>
</dbReference>
<name>A0AAD3YJ45_AERHY</name>
<dbReference type="GO" id="GO:0008173">
    <property type="term" value="F:RNA methyltransferase activity"/>
    <property type="evidence" value="ECO:0007669"/>
    <property type="project" value="InterPro"/>
</dbReference>
<comment type="similarity">
    <text evidence="5">Belongs to the class I-like SAM-binding methyltransferase superfamily. RsmB/NOP family.</text>
</comment>
<dbReference type="Proteomes" id="UP000859505">
    <property type="component" value="Unassembled WGS sequence"/>
</dbReference>
<protein>
    <submittedName>
        <fullName evidence="7">RsmB/NOP family class I SAM-dependent RNA methyltransferase</fullName>
    </submittedName>
</protein>
<dbReference type="PANTHER" id="PTHR22807:SF53">
    <property type="entry name" value="RIBOSOMAL RNA SMALL SUBUNIT METHYLTRANSFERASE B-RELATED"/>
    <property type="match status" value="1"/>
</dbReference>
<dbReference type="InterPro" id="IPR023267">
    <property type="entry name" value="RCMT"/>
</dbReference>
<dbReference type="InterPro" id="IPR054728">
    <property type="entry name" value="RsmB-like_ferredoxin"/>
</dbReference>
<evidence type="ECO:0000259" key="6">
    <source>
        <dbReference type="PROSITE" id="PS51686"/>
    </source>
</evidence>
<dbReference type="InterPro" id="IPR029063">
    <property type="entry name" value="SAM-dependent_MTases_sf"/>
</dbReference>
<evidence type="ECO:0000256" key="4">
    <source>
        <dbReference type="ARBA" id="ARBA00022884"/>
    </source>
</evidence>
<organism evidence="7 8">
    <name type="scientific">Aeromonas hydrophila</name>
    <dbReference type="NCBI Taxonomy" id="644"/>
    <lineage>
        <taxon>Bacteria</taxon>
        <taxon>Pseudomonadati</taxon>
        <taxon>Pseudomonadota</taxon>
        <taxon>Gammaproteobacteria</taxon>
        <taxon>Aeromonadales</taxon>
        <taxon>Aeromonadaceae</taxon>
        <taxon>Aeromonas</taxon>
    </lineage>
</organism>
<gene>
    <name evidence="7" type="ORF">JAJ28_001428</name>
</gene>
<dbReference type="AlphaFoldDB" id="A0AAD3YJ45"/>
<keyword evidence="2 5" id="KW-0808">Transferase</keyword>
<sequence>MHQPCLAPIIARIYQFLSRVTMTTVRLYLTKVNLMLKSPLLPRFGDLVVAIVDDVLGQGLTLDRAYARHFSGIELKPQEQARIALVTGDLLRRLSLYCALTGIQVRQAEKNVWPLLHSWHAFHKIAQPNHPTLDRFNEEAFRRRLTEAKKNPVLMDGCPTWLEKLGSEQLGDAWPAERAALAWMPKRYLRVNSLKCTLEELQAALAKEQVTTIPVEGVDSALQVTSDAALFRTKAFADGRFEQQDAGSQQVAAALEVSPGMRVIDACAGAGGKTLHLAAMMEGKGRLLAMDVEEWKLENLKQRARRAGAHNVETRVITSSKTVKRLKESADRVLLDVPCSGLGVLKRNPDAKWRDTAERLPVLVALQAEILQRYSQMVKVGGLLVYATCSILPEENRQQVDKFLAANENYRLRDDHTVSPAATGFDGFYMARIERIA</sequence>
<dbReference type="EMBL" id="DACTUL010000008">
    <property type="protein sequence ID" value="HAT6343715.1"/>
    <property type="molecule type" value="Genomic_DNA"/>
</dbReference>
<keyword evidence="3 5" id="KW-0949">S-adenosyl-L-methionine</keyword>
<evidence type="ECO:0000256" key="5">
    <source>
        <dbReference type="PROSITE-ProRule" id="PRU01023"/>
    </source>
</evidence>
<keyword evidence="1 5" id="KW-0489">Methyltransferase</keyword>
<feature type="domain" description="SAM-dependent MTase RsmB/NOP-type" evidence="6">
    <location>
        <begin position="177"/>
        <end position="437"/>
    </location>
</feature>
<dbReference type="SUPFAM" id="SSF53335">
    <property type="entry name" value="S-adenosyl-L-methionine-dependent methyltransferases"/>
    <property type="match status" value="1"/>
</dbReference>
<feature type="binding site" evidence="5">
    <location>
        <position position="336"/>
    </location>
    <ligand>
        <name>S-adenosyl-L-methionine</name>
        <dbReference type="ChEBI" id="CHEBI:59789"/>
    </ligand>
</feature>
<evidence type="ECO:0000256" key="3">
    <source>
        <dbReference type="ARBA" id="ARBA00022691"/>
    </source>
</evidence>
<evidence type="ECO:0000256" key="1">
    <source>
        <dbReference type="ARBA" id="ARBA00022603"/>
    </source>
</evidence>
<dbReference type="GO" id="GO:0001510">
    <property type="term" value="P:RNA methylation"/>
    <property type="evidence" value="ECO:0007669"/>
    <property type="project" value="InterPro"/>
</dbReference>
<feature type="active site" description="Nucleophile" evidence="5">
    <location>
        <position position="389"/>
    </location>
</feature>
<keyword evidence="4 5" id="KW-0694">RNA-binding</keyword>
<dbReference type="Gene3D" id="3.40.50.150">
    <property type="entry name" value="Vaccinia Virus protein VP39"/>
    <property type="match status" value="1"/>
</dbReference>
<accession>A0AAD3YJ45</accession>
<dbReference type="PANTHER" id="PTHR22807">
    <property type="entry name" value="NOP2 YEAST -RELATED NOL1/NOP2/FMU SUN DOMAIN-CONTAINING"/>
    <property type="match status" value="1"/>
</dbReference>
<reference evidence="7" key="2">
    <citation type="submission" date="2020-01" db="EMBL/GenBank/DDBJ databases">
        <authorList>
            <consortium name="NCBI Pathogen Detection Project"/>
        </authorList>
    </citation>
    <scope>NUCLEOTIDE SEQUENCE</scope>
    <source>
        <strain evidence="7">OLC2673_Aeromonas</strain>
    </source>
</reference>
<proteinExistence type="inferred from homology"/>
<dbReference type="InterPro" id="IPR049560">
    <property type="entry name" value="MeTrfase_RsmB-F_NOP2_cat"/>
</dbReference>
<reference evidence="7" key="1">
    <citation type="journal article" date="2018" name="Genome Biol.">
        <title>SKESA: strategic k-mer extension for scrupulous assemblies.</title>
        <authorList>
            <person name="Souvorov A."/>
            <person name="Agarwala R."/>
            <person name="Lipman D.J."/>
        </authorList>
    </citation>
    <scope>NUCLEOTIDE SEQUENCE</scope>
    <source>
        <strain evidence="7">OLC2673_Aeromonas</strain>
    </source>
</reference>
<dbReference type="Pfam" id="PF22458">
    <property type="entry name" value="RsmF-B_ferredox"/>
    <property type="match status" value="1"/>
</dbReference>
<dbReference type="PRINTS" id="PR02008">
    <property type="entry name" value="RCMTFAMILY"/>
</dbReference>
<evidence type="ECO:0000256" key="2">
    <source>
        <dbReference type="ARBA" id="ARBA00022679"/>
    </source>
</evidence>
<comment type="caution">
    <text evidence="7">The sequence shown here is derived from an EMBL/GenBank/DDBJ whole genome shotgun (WGS) entry which is preliminary data.</text>
</comment>
<feature type="binding site" evidence="5">
    <location>
        <position position="291"/>
    </location>
    <ligand>
        <name>S-adenosyl-L-methionine</name>
        <dbReference type="ChEBI" id="CHEBI:59789"/>
    </ligand>
</feature>
<dbReference type="PROSITE" id="PS51686">
    <property type="entry name" value="SAM_MT_RSMB_NOP"/>
    <property type="match status" value="1"/>
</dbReference>
<evidence type="ECO:0000313" key="7">
    <source>
        <dbReference type="EMBL" id="HAT6343715.1"/>
    </source>
</evidence>
<dbReference type="Pfam" id="PF01189">
    <property type="entry name" value="Methyltr_RsmB-F"/>
    <property type="match status" value="1"/>
</dbReference>
<evidence type="ECO:0000313" key="8">
    <source>
        <dbReference type="Proteomes" id="UP000859505"/>
    </source>
</evidence>
<dbReference type="InterPro" id="IPR001678">
    <property type="entry name" value="MeTrfase_RsmB-F_NOP2_dom"/>
</dbReference>